<dbReference type="InterPro" id="IPR036388">
    <property type="entry name" value="WH-like_DNA-bd_sf"/>
</dbReference>
<dbReference type="PANTHER" id="PTHR43133:SF46">
    <property type="entry name" value="RNA POLYMERASE SIGMA-70 FACTOR ECF SUBFAMILY"/>
    <property type="match status" value="1"/>
</dbReference>
<feature type="domain" description="RNA polymerase sigma factor 70 region 4 type 2" evidence="6">
    <location>
        <begin position="135"/>
        <end position="184"/>
    </location>
</feature>
<evidence type="ECO:0000256" key="2">
    <source>
        <dbReference type="ARBA" id="ARBA00023015"/>
    </source>
</evidence>
<evidence type="ECO:0000256" key="1">
    <source>
        <dbReference type="ARBA" id="ARBA00010641"/>
    </source>
</evidence>
<keyword evidence="2" id="KW-0805">Transcription regulation</keyword>
<name>A0ABP6ZV38_9ACTN</name>
<dbReference type="SUPFAM" id="SSF88946">
    <property type="entry name" value="Sigma2 domain of RNA polymerase sigma factors"/>
    <property type="match status" value="1"/>
</dbReference>
<dbReference type="NCBIfam" id="TIGR02937">
    <property type="entry name" value="sigma70-ECF"/>
    <property type="match status" value="1"/>
</dbReference>
<evidence type="ECO:0000313" key="7">
    <source>
        <dbReference type="EMBL" id="GAA3617728.1"/>
    </source>
</evidence>
<organism evidence="7 8">
    <name type="scientific">Kineosporia mesophila</name>
    <dbReference type="NCBI Taxonomy" id="566012"/>
    <lineage>
        <taxon>Bacteria</taxon>
        <taxon>Bacillati</taxon>
        <taxon>Actinomycetota</taxon>
        <taxon>Actinomycetes</taxon>
        <taxon>Kineosporiales</taxon>
        <taxon>Kineosporiaceae</taxon>
        <taxon>Kineosporia</taxon>
    </lineage>
</organism>
<evidence type="ECO:0008006" key="9">
    <source>
        <dbReference type="Google" id="ProtNLM"/>
    </source>
</evidence>
<dbReference type="PANTHER" id="PTHR43133">
    <property type="entry name" value="RNA POLYMERASE ECF-TYPE SIGMA FACTO"/>
    <property type="match status" value="1"/>
</dbReference>
<keyword evidence="8" id="KW-1185">Reference proteome</keyword>
<dbReference type="InterPro" id="IPR039425">
    <property type="entry name" value="RNA_pol_sigma-70-like"/>
</dbReference>
<accession>A0ABP6ZV38</accession>
<dbReference type="Gene3D" id="1.10.1740.10">
    <property type="match status" value="1"/>
</dbReference>
<dbReference type="Pfam" id="PF08281">
    <property type="entry name" value="Sigma70_r4_2"/>
    <property type="match status" value="1"/>
</dbReference>
<evidence type="ECO:0000259" key="5">
    <source>
        <dbReference type="Pfam" id="PF04542"/>
    </source>
</evidence>
<comment type="caution">
    <text evidence="7">The sequence shown here is derived from an EMBL/GenBank/DDBJ whole genome shotgun (WGS) entry which is preliminary data.</text>
</comment>
<dbReference type="Pfam" id="PF04542">
    <property type="entry name" value="Sigma70_r2"/>
    <property type="match status" value="1"/>
</dbReference>
<proteinExistence type="inferred from homology"/>
<dbReference type="Gene3D" id="1.10.10.10">
    <property type="entry name" value="Winged helix-like DNA-binding domain superfamily/Winged helix DNA-binding domain"/>
    <property type="match status" value="1"/>
</dbReference>
<dbReference type="EMBL" id="BAAAZO010000006">
    <property type="protein sequence ID" value="GAA3617728.1"/>
    <property type="molecule type" value="Genomic_DNA"/>
</dbReference>
<dbReference type="InterPro" id="IPR007627">
    <property type="entry name" value="RNA_pol_sigma70_r2"/>
</dbReference>
<dbReference type="InterPro" id="IPR013324">
    <property type="entry name" value="RNA_pol_sigma_r3/r4-like"/>
</dbReference>
<sequence length="197" mass="22020">MLMRGSKDMTTRTQGRDVRTVATQPEQLEAFYREHLPFVRSYVARRLDDPYDIADVTADIFLRVIRSAATYQTQLGPPRAWLTGIARNAVAEHRQVSAQYEATVRQVSGRRWLDEDSADRIVQRVAAEADARVVLGLICEIPASLRAVVELVAVDGLAVAEAAAVLGISAGAARVRYHRARRLLREFPTFPRHEVTP</sequence>
<keyword evidence="3" id="KW-0731">Sigma factor</keyword>
<feature type="domain" description="RNA polymerase sigma-70 region 2" evidence="5">
    <location>
        <begin position="31"/>
        <end position="93"/>
    </location>
</feature>
<dbReference type="SUPFAM" id="SSF88659">
    <property type="entry name" value="Sigma3 and sigma4 domains of RNA polymerase sigma factors"/>
    <property type="match status" value="1"/>
</dbReference>
<dbReference type="InterPro" id="IPR013325">
    <property type="entry name" value="RNA_pol_sigma_r2"/>
</dbReference>
<dbReference type="Proteomes" id="UP001501074">
    <property type="component" value="Unassembled WGS sequence"/>
</dbReference>
<keyword evidence="4" id="KW-0804">Transcription</keyword>
<comment type="similarity">
    <text evidence="1">Belongs to the sigma-70 factor family. ECF subfamily.</text>
</comment>
<protein>
    <recommendedName>
        <fullName evidence="9">RNA polymerase sigma-70 factor (ECF subfamily)</fullName>
    </recommendedName>
</protein>
<evidence type="ECO:0000256" key="3">
    <source>
        <dbReference type="ARBA" id="ARBA00023082"/>
    </source>
</evidence>
<gene>
    <name evidence="7" type="ORF">GCM10022223_38000</name>
</gene>
<dbReference type="InterPro" id="IPR013249">
    <property type="entry name" value="RNA_pol_sigma70_r4_t2"/>
</dbReference>
<evidence type="ECO:0000313" key="8">
    <source>
        <dbReference type="Proteomes" id="UP001501074"/>
    </source>
</evidence>
<evidence type="ECO:0000256" key="4">
    <source>
        <dbReference type="ARBA" id="ARBA00023163"/>
    </source>
</evidence>
<dbReference type="InterPro" id="IPR014284">
    <property type="entry name" value="RNA_pol_sigma-70_dom"/>
</dbReference>
<evidence type="ECO:0000259" key="6">
    <source>
        <dbReference type="Pfam" id="PF08281"/>
    </source>
</evidence>
<reference evidence="8" key="1">
    <citation type="journal article" date="2019" name="Int. J. Syst. Evol. Microbiol.">
        <title>The Global Catalogue of Microorganisms (GCM) 10K type strain sequencing project: providing services to taxonomists for standard genome sequencing and annotation.</title>
        <authorList>
            <consortium name="The Broad Institute Genomics Platform"/>
            <consortium name="The Broad Institute Genome Sequencing Center for Infectious Disease"/>
            <person name="Wu L."/>
            <person name="Ma J."/>
        </authorList>
    </citation>
    <scope>NUCLEOTIDE SEQUENCE [LARGE SCALE GENOMIC DNA]</scope>
    <source>
        <strain evidence="8">JCM 16902</strain>
    </source>
</reference>